<feature type="region of interest" description="Disordered" evidence="4">
    <location>
        <begin position="296"/>
        <end position="323"/>
    </location>
</feature>
<dbReference type="PANTHER" id="PTHR11409">
    <property type="entry name" value="ADENOSINE DEAMINASE"/>
    <property type="match status" value="1"/>
</dbReference>
<sequence length="583" mass="61095">MPKESIETDIRKAMELHQKYPTNLIGYDLVGYEDGGPSLNKLLDILFIPARNGTKLPFFLHAGETKRFGSTDENILFAILLNTTRIGHAFALAKHPRLMEMIKKKDIAIEVNPTSNQVLNLVTDMRNHPGAVFFANGLPVVICSDDPAPFRTSGLSYDYHAAFMAFTKEKEGLEVLKKMSKNGIKYSAMSDDEKTNATKTWKKKWGQFLKSFSLSFTVNKTVSEASPPDTEAVAEAGVESETKATPIESVTETVGTGAKAETYAATEAVPSEAVTSETKIEPGSVAPAINFTVNKTVSEASPPDTEAVAEAGVESETKATPIESVTETVGTGAEAETYATTEAAPSEAVTSETKIEPGSVAPALNFTVNKTVSEASSPDTEAVAEAGVESETKATPIESVTETVGTGAEAETYAATEAAPSEAVTSETKIEPGSVAPAINFTVNKTVSEASPSNTEAEVESETKATPIESVSETVGTGAEAETYAATEAATSEAVTSETKIEPGSVAPALNFTVNETVSEASPPVTEAEAEAEVESETKATPIESVSETVGTEAAVETYAATEAAPSQAVTSETKIEPGSVAP</sequence>
<dbReference type="InterPro" id="IPR032466">
    <property type="entry name" value="Metal_Hydrolase"/>
</dbReference>
<feature type="compositionally biased region" description="Polar residues" evidence="4">
    <location>
        <begin position="447"/>
        <end position="456"/>
    </location>
</feature>
<keyword evidence="2" id="KW-0479">Metal-binding</keyword>
<dbReference type="InterPro" id="IPR006330">
    <property type="entry name" value="Ado/ade_deaminase"/>
</dbReference>
<comment type="cofactor">
    <cofactor evidence="1">
        <name>Zn(2+)</name>
        <dbReference type="ChEBI" id="CHEBI:29105"/>
    </cofactor>
</comment>
<evidence type="ECO:0000256" key="2">
    <source>
        <dbReference type="ARBA" id="ARBA00022723"/>
    </source>
</evidence>
<keyword evidence="7" id="KW-1185">Reference proteome</keyword>
<dbReference type="EMBL" id="JAIZAY010000019">
    <property type="protein sequence ID" value="KAJ8023519.1"/>
    <property type="molecule type" value="Genomic_DNA"/>
</dbReference>
<feature type="region of interest" description="Disordered" evidence="4">
    <location>
        <begin position="373"/>
        <end position="397"/>
    </location>
</feature>
<dbReference type="GO" id="GO:0004000">
    <property type="term" value="F:adenosine deaminase activity"/>
    <property type="evidence" value="ECO:0007669"/>
    <property type="project" value="TreeGrafter"/>
</dbReference>
<dbReference type="GO" id="GO:0046872">
    <property type="term" value="F:metal ion binding"/>
    <property type="evidence" value="ECO:0007669"/>
    <property type="project" value="UniProtKB-KW"/>
</dbReference>
<dbReference type="SUPFAM" id="SSF51556">
    <property type="entry name" value="Metallo-dependent hydrolases"/>
    <property type="match status" value="1"/>
</dbReference>
<gene>
    <name evidence="6" type="ORF">HOLleu_35982</name>
</gene>
<dbReference type="Pfam" id="PF00962">
    <property type="entry name" value="A_deaminase"/>
    <property type="match status" value="1"/>
</dbReference>
<dbReference type="GO" id="GO:0046103">
    <property type="term" value="P:inosine biosynthetic process"/>
    <property type="evidence" value="ECO:0007669"/>
    <property type="project" value="TreeGrafter"/>
</dbReference>
<dbReference type="Gene3D" id="3.20.20.140">
    <property type="entry name" value="Metal-dependent hydrolases"/>
    <property type="match status" value="1"/>
</dbReference>
<feature type="domain" description="Adenosine deaminase" evidence="5">
    <location>
        <begin position="13"/>
        <end position="196"/>
    </location>
</feature>
<protein>
    <submittedName>
        <fullName evidence="6">Adenosine deaminase 2</fullName>
    </submittedName>
</protein>
<keyword evidence="3" id="KW-0378">Hydrolase</keyword>
<dbReference type="GO" id="GO:0005615">
    <property type="term" value="C:extracellular space"/>
    <property type="evidence" value="ECO:0007669"/>
    <property type="project" value="TreeGrafter"/>
</dbReference>
<accession>A0A9Q0YMW2</accession>
<name>A0A9Q0YMW2_HOLLE</name>
<dbReference type="AlphaFoldDB" id="A0A9Q0YMW2"/>
<evidence type="ECO:0000256" key="3">
    <source>
        <dbReference type="ARBA" id="ARBA00022801"/>
    </source>
</evidence>
<evidence type="ECO:0000313" key="6">
    <source>
        <dbReference type="EMBL" id="KAJ8023519.1"/>
    </source>
</evidence>
<dbReference type="InterPro" id="IPR001365">
    <property type="entry name" value="A_deaminase_dom"/>
</dbReference>
<reference evidence="6" key="1">
    <citation type="submission" date="2021-10" db="EMBL/GenBank/DDBJ databases">
        <title>Tropical sea cucumber genome reveals ecological adaptation and Cuvierian tubules defense mechanism.</title>
        <authorList>
            <person name="Chen T."/>
        </authorList>
    </citation>
    <scope>NUCLEOTIDE SEQUENCE</scope>
    <source>
        <strain evidence="6">Nanhai2018</strain>
        <tissue evidence="6">Muscle</tissue>
    </source>
</reference>
<dbReference type="Proteomes" id="UP001152320">
    <property type="component" value="Chromosome 19"/>
</dbReference>
<dbReference type="GO" id="GO:0006154">
    <property type="term" value="P:adenosine catabolic process"/>
    <property type="evidence" value="ECO:0007669"/>
    <property type="project" value="TreeGrafter"/>
</dbReference>
<dbReference type="OrthoDB" id="7202371at2759"/>
<comment type="caution">
    <text evidence="6">The sequence shown here is derived from an EMBL/GenBank/DDBJ whole genome shotgun (WGS) entry which is preliminary data.</text>
</comment>
<organism evidence="6 7">
    <name type="scientific">Holothuria leucospilota</name>
    <name type="common">Black long sea cucumber</name>
    <name type="synonym">Mertensiothuria leucospilota</name>
    <dbReference type="NCBI Taxonomy" id="206669"/>
    <lineage>
        <taxon>Eukaryota</taxon>
        <taxon>Metazoa</taxon>
        <taxon>Echinodermata</taxon>
        <taxon>Eleutherozoa</taxon>
        <taxon>Echinozoa</taxon>
        <taxon>Holothuroidea</taxon>
        <taxon>Aspidochirotacea</taxon>
        <taxon>Aspidochirotida</taxon>
        <taxon>Holothuriidae</taxon>
        <taxon>Holothuria</taxon>
    </lineage>
</organism>
<dbReference type="PANTHER" id="PTHR11409:SF39">
    <property type="entry name" value="ADENOSINE DEAMINASE 2"/>
    <property type="match status" value="1"/>
</dbReference>
<evidence type="ECO:0000256" key="4">
    <source>
        <dbReference type="SAM" id="MobiDB-lite"/>
    </source>
</evidence>
<proteinExistence type="predicted"/>
<evidence type="ECO:0000313" key="7">
    <source>
        <dbReference type="Proteomes" id="UP001152320"/>
    </source>
</evidence>
<feature type="compositionally biased region" description="Low complexity" evidence="4">
    <location>
        <begin position="548"/>
        <end position="565"/>
    </location>
</feature>
<evidence type="ECO:0000259" key="5">
    <source>
        <dbReference type="Pfam" id="PF00962"/>
    </source>
</evidence>
<evidence type="ECO:0000256" key="1">
    <source>
        <dbReference type="ARBA" id="ARBA00001947"/>
    </source>
</evidence>
<feature type="region of interest" description="Disordered" evidence="4">
    <location>
        <begin position="447"/>
        <end position="476"/>
    </location>
</feature>
<feature type="region of interest" description="Disordered" evidence="4">
    <location>
        <begin position="518"/>
        <end position="583"/>
    </location>
</feature>